<keyword evidence="3" id="KW-1185">Reference proteome</keyword>
<dbReference type="EMBL" id="JAVFWL010000002">
    <property type="protein sequence ID" value="KAK6735775.1"/>
    <property type="molecule type" value="Genomic_DNA"/>
</dbReference>
<evidence type="ECO:0000313" key="2">
    <source>
        <dbReference type="EMBL" id="KAK6735775.1"/>
    </source>
</evidence>
<dbReference type="Proteomes" id="UP001303046">
    <property type="component" value="Unassembled WGS sequence"/>
</dbReference>
<keyword evidence="1" id="KW-0175">Coiled coil</keyword>
<name>A0ABR1CCE3_NECAM</name>
<proteinExistence type="predicted"/>
<comment type="caution">
    <text evidence="2">The sequence shown here is derived from an EMBL/GenBank/DDBJ whole genome shotgun (WGS) entry which is preliminary data.</text>
</comment>
<accession>A0ABR1CCE3</accession>
<feature type="coiled-coil region" evidence="1">
    <location>
        <begin position="38"/>
        <end position="65"/>
    </location>
</feature>
<evidence type="ECO:0000313" key="3">
    <source>
        <dbReference type="Proteomes" id="UP001303046"/>
    </source>
</evidence>
<gene>
    <name evidence="2" type="primary">Necator_chrII.g6591</name>
    <name evidence="2" type="ORF">RB195_018798</name>
</gene>
<sequence>MIRHQLVRFDVLFDEEKRAVQEAEAKTRRNAAVEDTVLHEMRDSYLDLQEEIRRQNDDMVKWMDKTKKTYNAIMARVSGASNHMYLILGLYTLHSSARHL</sequence>
<evidence type="ECO:0008006" key="4">
    <source>
        <dbReference type="Google" id="ProtNLM"/>
    </source>
</evidence>
<organism evidence="2 3">
    <name type="scientific">Necator americanus</name>
    <name type="common">Human hookworm</name>
    <dbReference type="NCBI Taxonomy" id="51031"/>
    <lineage>
        <taxon>Eukaryota</taxon>
        <taxon>Metazoa</taxon>
        <taxon>Ecdysozoa</taxon>
        <taxon>Nematoda</taxon>
        <taxon>Chromadorea</taxon>
        <taxon>Rhabditida</taxon>
        <taxon>Rhabditina</taxon>
        <taxon>Rhabditomorpha</taxon>
        <taxon>Strongyloidea</taxon>
        <taxon>Ancylostomatidae</taxon>
        <taxon>Bunostominae</taxon>
        <taxon>Necator</taxon>
    </lineage>
</organism>
<evidence type="ECO:0000256" key="1">
    <source>
        <dbReference type="SAM" id="Coils"/>
    </source>
</evidence>
<protein>
    <recommendedName>
        <fullName evidence="4">IF rod domain-containing protein</fullName>
    </recommendedName>
</protein>
<reference evidence="2 3" key="1">
    <citation type="submission" date="2023-08" db="EMBL/GenBank/DDBJ databases">
        <title>A Necator americanus chromosomal reference genome.</title>
        <authorList>
            <person name="Ilik V."/>
            <person name="Petrzelkova K.J."/>
            <person name="Pardy F."/>
            <person name="Fuh T."/>
            <person name="Niatou-Singa F.S."/>
            <person name="Gouil Q."/>
            <person name="Baker L."/>
            <person name="Ritchie M.E."/>
            <person name="Jex A.R."/>
            <person name="Gazzola D."/>
            <person name="Li H."/>
            <person name="Toshio Fujiwara R."/>
            <person name="Zhan B."/>
            <person name="Aroian R.V."/>
            <person name="Pafco B."/>
            <person name="Schwarz E.M."/>
        </authorList>
    </citation>
    <scope>NUCLEOTIDE SEQUENCE [LARGE SCALE GENOMIC DNA]</scope>
    <source>
        <strain evidence="2 3">Aroian</strain>
        <tissue evidence="2">Whole animal</tissue>
    </source>
</reference>